<comment type="subcellular location">
    <subcellularLocation>
        <location evidence="2">Cell membrane</location>
        <location evidence="2">Sarcolemma</location>
        <topology evidence="2">Single-pass type II membrane protein</topology>
    </subcellularLocation>
    <subcellularLocation>
        <location evidence="1">Cytoplasm</location>
        <location evidence="1">Cytoskeleton</location>
    </subcellularLocation>
</comment>
<gene>
    <name evidence="14" type="ORF">AB6A40_010007</name>
</gene>
<keyword evidence="5" id="KW-0963">Cytoplasm</keyword>
<dbReference type="PANTHER" id="PTHR12939">
    <property type="entry name" value="SARCOGLYCAN"/>
    <property type="match status" value="1"/>
</dbReference>
<keyword evidence="4" id="KW-1003">Cell membrane</keyword>
<evidence type="ECO:0000256" key="4">
    <source>
        <dbReference type="ARBA" id="ARBA00022475"/>
    </source>
</evidence>
<evidence type="ECO:0000256" key="5">
    <source>
        <dbReference type="ARBA" id="ARBA00022490"/>
    </source>
</evidence>
<comment type="caution">
    <text evidence="14">The sequence shown here is derived from an EMBL/GenBank/DDBJ whole genome shotgun (WGS) entry which is preliminary data.</text>
</comment>
<keyword evidence="11" id="KW-0325">Glycoprotein</keyword>
<protein>
    <submittedName>
        <fullName evidence="14">Uncharacterized protein</fullName>
    </submittedName>
</protein>
<evidence type="ECO:0000256" key="6">
    <source>
        <dbReference type="ARBA" id="ARBA00022692"/>
    </source>
</evidence>
<evidence type="ECO:0000313" key="14">
    <source>
        <dbReference type="EMBL" id="MFH4983298.1"/>
    </source>
</evidence>
<organism evidence="14 15">
    <name type="scientific">Gnathostoma spinigerum</name>
    <dbReference type="NCBI Taxonomy" id="75299"/>
    <lineage>
        <taxon>Eukaryota</taxon>
        <taxon>Metazoa</taxon>
        <taxon>Ecdysozoa</taxon>
        <taxon>Nematoda</taxon>
        <taxon>Chromadorea</taxon>
        <taxon>Rhabditida</taxon>
        <taxon>Spirurina</taxon>
        <taxon>Gnathostomatomorpha</taxon>
        <taxon>Gnathostomatoidea</taxon>
        <taxon>Gnathostomatidae</taxon>
        <taxon>Gnathostoma</taxon>
    </lineage>
</organism>
<evidence type="ECO:0000256" key="10">
    <source>
        <dbReference type="ARBA" id="ARBA00023157"/>
    </source>
</evidence>
<keyword evidence="9 13" id="KW-0472">Membrane</keyword>
<keyword evidence="15" id="KW-1185">Reference proteome</keyword>
<name>A0ABD6EU05_9BILA</name>
<evidence type="ECO:0000256" key="13">
    <source>
        <dbReference type="SAM" id="Phobius"/>
    </source>
</evidence>
<evidence type="ECO:0000313" key="15">
    <source>
        <dbReference type="Proteomes" id="UP001608902"/>
    </source>
</evidence>
<keyword evidence="10" id="KW-1015">Disulfide bond</keyword>
<keyword evidence="8 13" id="KW-1133">Transmembrane helix</keyword>
<comment type="similarity">
    <text evidence="3">Belongs to the sarcoglycan beta/delta/gamma/zeta family.</text>
</comment>
<dbReference type="EMBL" id="JBGFUD010011754">
    <property type="protein sequence ID" value="MFH4983298.1"/>
    <property type="molecule type" value="Genomic_DNA"/>
</dbReference>
<evidence type="ECO:0000256" key="8">
    <source>
        <dbReference type="ARBA" id="ARBA00022989"/>
    </source>
</evidence>
<dbReference type="PANTHER" id="PTHR12939:SF10">
    <property type="entry name" value="EG:4F1.1 PROTEIN"/>
    <property type="match status" value="1"/>
</dbReference>
<reference evidence="14 15" key="1">
    <citation type="submission" date="2024-08" db="EMBL/GenBank/DDBJ databases">
        <title>Gnathostoma spinigerum genome.</title>
        <authorList>
            <person name="Gonzalez-Bertolin B."/>
            <person name="Monzon S."/>
            <person name="Zaballos A."/>
            <person name="Jimenez P."/>
            <person name="Dekumyoy P."/>
            <person name="Varona S."/>
            <person name="Cuesta I."/>
            <person name="Sumanam S."/>
            <person name="Adisakwattana P."/>
            <person name="Gasser R.B."/>
            <person name="Hernandez-Gonzalez A."/>
            <person name="Young N.D."/>
            <person name="Perteguer M.J."/>
        </authorList>
    </citation>
    <scope>NUCLEOTIDE SEQUENCE [LARGE SCALE GENOMIC DNA]</scope>
    <source>
        <strain evidence="14">AL3</strain>
        <tissue evidence="14">Liver</tissue>
    </source>
</reference>
<dbReference type="Proteomes" id="UP001608902">
    <property type="component" value="Unassembled WGS sequence"/>
</dbReference>
<proteinExistence type="inferred from homology"/>
<evidence type="ECO:0000256" key="3">
    <source>
        <dbReference type="ARBA" id="ARBA00007574"/>
    </source>
</evidence>
<evidence type="ECO:0000256" key="9">
    <source>
        <dbReference type="ARBA" id="ARBA00023136"/>
    </source>
</evidence>
<evidence type="ECO:0000256" key="1">
    <source>
        <dbReference type="ARBA" id="ARBA00004245"/>
    </source>
</evidence>
<evidence type="ECO:0000256" key="11">
    <source>
        <dbReference type="ARBA" id="ARBA00023180"/>
    </source>
</evidence>
<keyword evidence="12" id="KW-0206">Cytoskeleton</keyword>
<dbReference type="AlphaFoldDB" id="A0ABD6EU05"/>
<evidence type="ECO:0000256" key="12">
    <source>
        <dbReference type="ARBA" id="ARBA00023212"/>
    </source>
</evidence>
<sequence>MSRYSTYQRSSEEPIWGRTGYDGAPQSPHILPSRPFPSYAPQTTIVRTATKPPTESDIYKVGVYGWRKRCLYCFICALTVVVVLNLALTIWIMTVLDFSSDGMGALKISDDSVRVVGQAQFDRPVHFSELSTADVCSVYSFIH</sequence>
<dbReference type="InterPro" id="IPR006875">
    <property type="entry name" value="Sarcoglycan"/>
</dbReference>
<evidence type="ECO:0000256" key="7">
    <source>
        <dbReference type="ARBA" id="ARBA00022968"/>
    </source>
</evidence>
<accession>A0ABD6EU05</accession>
<dbReference type="GO" id="GO:0042383">
    <property type="term" value="C:sarcolemma"/>
    <property type="evidence" value="ECO:0007669"/>
    <property type="project" value="UniProtKB-SubCell"/>
</dbReference>
<evidence type="ECO:0000256" key="2">
    <source>
        <dbReference type="ARBA" id="ARBA00004274"/>
    </source>
</evidence>
<feature type="transmembrane region" description="Helical" evidence="13">
    <location>
        <begin position="70"/>
        <end position="93"/>
    </location>
</feature>
<dbReference type="InterPro" id="IPR039972">
    <property type="entry name" value="Sarcoglycan_gamma/delta/zeta"/>
</dbReference>
<dbReference type="GO" id="GO:0005856">
    <property type="term" value="C:cytoskeleton"/>
    <property type="evidence" value="ECO:0007669"/>
    <property type="project" value="UniProtKB-SubCell"/>
</dbReference>
<keyword evidence="7" id="KW-0735">Signal-anchor</keyword>
<dbReference type="Pfam" id="PF04790">
    <property type="entry name" value="Sarcoglycan_1"/>
    <property type="match status" value="1"/>
</dbReference>
<keyword evidence="6 13" id="KW-0812">Transmembrane</keyword>